<dbReference type="SUPFAM" id="SSF81660">
    <property type="entry name" value="Metal cation-transporting ATPase, ATP-binding domain N"/>
    <property type="match status" value="1"/>
</dbReference>
<evidence type="ECO:0000256" key="4">
    <source>
        <dbReference type="ARBA" id="ARBA00022840"/>
    </source>
</evidence>
<evidence type="ECO:0000256" key="7">
    <source>
        <dbReference type="SAM" id="MobiDB-lite"/>
    </source>
</evidence>
<gene>
    <name evidence="10" type="ORF">H4W34_007659</name>
</gene>
<dbReference type="Gene3D" id="3.40.1110.10">
    <property type="entry name" value="Calcium-transporting ATPase, cytoplasmic domain N"/>
    <property type="match status" value="1"/>
</dbReference>
<evidence type="ECO:0000256" key="5">
    <source>
        <dbReference type="ARBA" id="ARBA00022989"/>
    </source>
</evidence>
<dbReference type="PANTHER" id="PTHR43743:SF1">
    <property type="entry name" value="POTASSIUM-TRANSPORTING ATPASE ATP-BINDING SUBUNIT"/>
    <property type="match status" value="1"/>
</dbReference>
<proteinExistence type="predicted"/>
<evidence type="ECO:0000313" key="10">
    <source>
        <dbReference type="EMBL" id="MBE1537826.1"/>
    </source>
</evidence>
<evidence type="ECO:0000313" key="11">
    <source>
        <dbReference type="Proteomes" id="UP000627838"/>
    </source>
</evidence>
<evidence type="ECO:0000256" key="3">
    <source>
        <dbReference type="ARBA" id="ARBA00022741"/>
    </source>
</evidence>
<feature type="compositionally biased region" description="Basic and acidic residues" evidence="7">
    <location>
        <begin position="450"/>
        <end position="462"/>
    </location>
</feature>
<dbReference type="Gene3D" id="2.70.150.10">
    <property type="entry name" value="Calcium-transporting ATPase, cytoplasmic transduction domain A"/>
    <property type="match status" value="1"/>
</dbReference>
<protein>
    <recommendedName>
        <fullName evidence="9">P-type ATPase A domain-containing protein</fullName>
    </recommendedName>
</protein>
<keyword evidence="5 8" id="KW-1133">Transmembrane helix</keyword>
<sequence>MVVEAREIVPGDGDVVEGVASVDESAITGESAPVIRESGGDRSAVTGGTKVLSDRIVVRITQRPGASFIDRMIALVEGASRRRTPNEIALNILPAALTIVFLLAVAALQPMAIYSHGGAGTAALDADGVSGIVPVSLLVCLIPTTIGALLSAIGIAGTDRLVRRNVLAMSGRAVEAAGDVGTLLLDKTGTVTLGDRRASAFVPVGGVPERALADAAHLSSVADETPEGRSIVVFAEEHHGVRGRAGGESGAADWVPFSARTRMSGVDLDGRTLRKGAVGAVADWVREHGGSVPSELAALRRKLEADPSPAPDHRARDGLPLRAVIRRRRGGRGRVPVVHCNGERSDDHCHRRRHGRGDRRGHRGARARGPARHGPSRAGAVPRPDGGRAGAGAGRRDTGRARAGGGARGGRPAGAGRGPGVRRRDRDHVEPGADRSGPLRRGRRQPVQRTRGEGRADARPER</sequence>
<reference evidence="10 11" key="1">
    <citation type="submission" date="2020-10" db="EMBL/GenBank/DDBJ databases">
        <title>Sequencing the genomes of 1000 actinobacteria strains.</title>
        <authorList>
            <person name="Klenk H.-P."/>
        </authorList>
    </citation>
    <scope>NUCLEOTIDE SEQUENCE [LARGE SCALE GENOMIC DNA]</scope>
    <source>
        <strain evidence="10 11">DSM 46744</strain>
    </source>
</reference>
<dbReference type="InterPro" id="IPR018303">
    <property type="entry name" value="ATPase_P-typ_P_site"/>
</dbReference>
<dbReference type="Pfam" id="PF00122">
    <property type="entry name" value="E1-E2_ATPase"/>
    <property type="match status" value="1"/>
</dbReference>
<name>A0ABR9K5G1_9ACTN</name>
<dbReference type="SUPFAM" id="SSF81653">
    <property type="entry name" value="Calcium ATPase, transduction domain A"/>
    <property type="match status" value="1"/>
</dbReference>
<feature type="compositionally biased region" description="Basic residues" evidence="7">
    <location>
        <begin position="350"/>
        <end position="375"/>
    </location>
</feature>
<dbReference type="InterPro" id="IPR008250">
    <property type="entry name" value="ATPase_P-typ_transduc_dom_A_sf"/>
</dbReference>
<dbReference type="EMBL" id="JADBDZ010000001">
    <property type="protein sequence ID" value="MBE1537826.1"/>
    <property type="molecule type" value="Genomic_DNA"/>
</dbReference>
<dbReference type="PROSITE" id="PS00154">
    <property type="entry name" value="ATPASE_E1_E2"/>
    <property type="match status" value="1"/>
</dbReference>
<dbReference type="PANTHER" id="PTHR43743">
    <property type="entry name" value="POTASSIUM-TRANSPORTING ATPASE ATP-BINDING SUBUNIT"/>
    <property type="match status" value="1"/>
</dbReference>
<dbReference type="InterPro" id="IPR006391">
    <property type="entry name" value="P-type_ATPase_bsu_IA"/>
</dbReference>
<evidence type="ECO:0000259" key="9">
    <source>
        <dbReference type="Pfam" id="PF00122"/>
    </source>
</evidence>
<evidence type="ECO:0000256" key="8">
    <source>
        <dbReference type="SAM" id="Phobius"/>
    </source>
</evidence>
<comment type="subcellular location">
    <subcellularLocation>
        <location evidence="1">Membrane</location>
        <topology evidence="1">Multi-pass membrane protein</topology>
    </subcellularLocation>
</comment>
<dbReference type="InterPro" id="IPR023299">
    <property type="entry name" value="ATPase_P-typ_cyto_dom_N"/>
</dbReference>
<keyword evidence="4" id="KW-0067">ATP-binding</keyword>
<evidence type="ECO:0000256" key="2">
    <source>
        <dbReference type="ARBA" id="ARBA00022692"/>
    </source>
</evidence>
<organism evidence="10 11">
    <name type="scientific">Actinomadura algeriensis</name>
    <dbReference type="NCBI Taxonomy" id="1679523"/>
    <lineage>
        <taxon>Bacteria</taxon>
        <taxon>Bacillati</taxon>
        <taxon>Actinomycetota</taxon>
        <taxon>Actinomycetes</taxon>
        <taxon>Streptosporangiales</taxon>
        <taxon>Thermomonosporaceae</taxon>
        <taxon>Actinomadura</taxon>
    </lineage>
</organism>
<feature type="transmembrane region" description="Helical" evidence="8">
    <location>
        <begin position="132"/>
        <end position="155"/>
    </location>
</feature>
<feature type="compositionally biased region" description="Basic and acidic residues" evidence="7">
    <location>
        <begin position="304"/>
        <end position="319"/>
    </location>
</feature>
<dbReference type="InterPro" id="IPR059000">
    <property type="entry name" value="ATPase_P-type_domA"/>
</dbReference>
<keyword evidence="3" id="KW-0547">Nucleotide-binding</keyword>
<keyword evidence="11" id="KW-1185">Reference proteome</keyword>
<keyword evidence="2 8" id="KW-0812">Transmembrane</keyword>
<accession>A0ABR9K5G1</accession>
<feature type="transmembrane region" description="Helical" evidence="8">
    <location>
        <begin position="88"/>
        <end position="112"/>
    </location>
</feature>
<dbReference type="SUPFAM" id="SSF81665">
    <property type="entry name" value="Calcium ATPase, transmembrane domain M"/>
    <property type="match status" value="1"/>
</dbReference>
<comment type="caution">
    <text evidence="10">The sequence shown here is derived from an EMBL/GenBank/DDBJ whole genome shotgun (WGS) entry which is preliminary data.</text>
</comment>
<evidence type="ECO:0000256" key="6">
    <source>
        <dbReference type="ARBA" id="ARBA00023136"/>
    </source>
</evidence>
<feature type="region of interest" description="Disordered" evidence="7">
    <location>
        <begin position="304"/>
        <end position="462"/>
    </location>
</feature>
<keyword evidence="6 8" id="KW-0472">Membrane</keyword>
<dbReference type="InterPro" id="IPR023298">
    <property type="entry name" value="ATPase_P-typ_TM_dom_sf"/>
</dbReference>
<dbReference type="Proteomes" id="UP000627838">
    <property type="component" value="Unassembled WGS sequence"/>
</dbReference>
<feature type="domain" description="P-type ATPase A" evidence="9">
    <location>
        <begin position="2"/>
        <end position="77"/>
    </location>
</feature>
<feature type="compositionally biased region" description="Basic and acidic residues" evidence="7">
    <location>
        <begin position="422"/>
        <end position="433"/>
    </location>
</feature>
<evidence type="ECO:0000256" key="1">
    <source>
        <dbReference type="ARBA" id="ARBA00004141"/>
    </source>
</evidence>
<feature type="compositionally biased region" description="Gly residues" evidence="7">
    <location>
        <begin position="402"/>
        <end position="419"/>
    </location>
</feature>